<accession>A0A7X4KLH6</accession>
<reference evidence="2 3" key="1">
    <citation type="submission" date="2019-12" db="EMBL/GenBank/DDBJ databases">
        <title>Novel species isolated from a subtropical stream in China.</title>
        <authorList>
            <person name="Lu H."/>
        </authorList>
    </citation>
    <scope>NUCLEOTIDE SEQUENCE [LARGE SCALE GENOMIC DNA]</scope>
    <source>
        <strain evidence="2 3">FT127W</strain>
    </source>
</reference>
<keyword evidence="3" id="KW-1185">Reference proteome</keyword>
<evidence type="ECO:0000313" key="3">
    <source>
        <dbReference type="Proteomes" id="UP000450676"/>
    </source>
</evidence>
<evidence type="ECO:0000313" key="2">
    <source>
        <dbReference type="EMBL" id="MYN08229.1"/>
    </source>
</evidence>
<gene>
    <name evidence="2" type="ORF">GTP77_12885</name>
</gene>
<keyword evidence="1" id="KW-1133">Transmembrane helix</keyword>
<organism evidence="2 3">
    <name type="scientific">Pseudoduganella aquatica</name>
    <dbReference type="NCBI Taxonomy" id="2660641"/>
    <lineage>
        <taxon>Bacteria</taxon>
        <taxon>Pseudomonadati</taxon>
        <taxon>Pseudomonadota</taxon>
        <taxon>Betaproteobacteria</taxon>
        <taxon>Burkholderiales</taxon>
        <taxon>Oxalobacteraceae</taxon>
        <taxon>Telluria group</taxon>
        <taxon>Pseudoduganella</taxon>
    </lineage>
</organism>
<feature type="transmembrane region" description="Helical" evidence="1">
    <location>
        <begin position="38"/>
        <end position="65"/>
    </location>
</feature>
<comment type="caution">
    <text evidence="2">The sequence shown here is derived from an EMBL/GenBank/DDBJ whole genome shotgun (WGS) entry which is preliminary data.</text>
</comment>
<sequence>MKTINRTIGGVFREVGLAAQQIGRAFTRALSRMSWPALLASCIMMALLLTILPLALTLFAIFLLLKIAIALIAGHNASKHVHENKEQ</sequence>
<dbReference type="RefSeq" id="WP_187358700.1">
    <property type="nucleotide sequence ID" value="NZ_CP086370.1"/>
</dbReference>
<proteinExistence type="predicted"/>
<name>A0A7X4KLH6_9BURK</name>
<evidence type="ECO:0000256" key="1">
    <source>
        <dbReference type="SAM" id="Phobius"/>
    </source>
</evidence>
<dbReference type="AlphaFoldDB" id="A0A7X4KLH6"/>
<dbReference type="Proteomes" id="UP000450676">
    <property type="component" value="Unassembled WGS sequence"/>
</dbReference>
<keyword evidence="1" id="KW-0812">Transmembrane</keyword>
<protein>
    <submittedName>
        <fullName evidence="2">Uncharacterized protein</fullName>
    </submittedName>
</protein>
<keyword evidence="1" id="KW-0472">Membrane</keyword>
<dbReference type="EMBL" id="WWCU01000012">
    <property type="protein sequence ID" value="MYN08229.1"/>
    <property type="molecule type" value="Genomic_DNA"/>
</dbReference>